<organism evidence="2 3">
    <name type="scientific">Bacteroides ovatus</name>
    <dbReference type="NCBI Taxonomy" id="28116"/>
    <lineage>
        <taxon>Bacteria</taxon>
        <taxon>Pseudomonadati</taxon>
        <taxon>Bacteroidota</taxon>
        <taxon>Bacteroidia</taxon>
        <taxon>Bacteroidales</taxon>
        <taxon>Bacteroidaceae</taxon>
        <taxon>Bacteroides</taxon>
    </lineage>
</organism>
<reference evidence="1 4" key="2">
    <citation type="journal article" date="2019" name="Nat. Med.">
        <title>A library of human gut bacterial isolates paired with longitudinal multiomics data enables mechanistic microbiome research.</title>
        <authorList>
            <person name="Poyet M."/>
            <person name="Groussin M."/>
            <person name="Gibbons S.M."/>
            <person name="Avila-Pacheco J."/>
            <person name="Jiang X."/>
            <person name="Kearney S.M."/>
            <person name="Perrotta A.R."/>
            <person name="Berdy B."/>
            <person name="Zhao S."/>
            <person name="Lieberman T.D."/>
            <person name="Swanson P.K."/>
            <person name="Smith M."/>
            <person name="Roesemann S."/>
            <person name="Alexander J.E."/>
            <person name="Rich S.A."/>
            <person name="Livny J."/>
            <person name="Vlamakis H."/>
            <person name="Clish C."/>
            <person name="Bullock K."/>
            <person name="Deik A."/>
            <person name="Scott J."/>
            <person name="Pierce K.A."/>
            <person name="Xavier R.J."/>
            <person name="Alm E.J."/>
        </authorList>
    </citation>
    <scope>NUCLEOTIDE SEQUENCE [LARGE SCALE GENOMIC DNA]</scope>
    <source>
        <strain evidence="1 4">BIOML-A2</strain>
    </source>
</reference>
<evidence type="ECO:0000313" key="1">
    <source>
        <dbReference type="EMBL" id="KAB1323688.1"/>
    </source>
</evidence>
<proteinExistence type="predicted"/>
<protein>
    <submittedName>
        <fullName evidence="2">Uncharacterized protein</fullName>
    </submittedName>
</protein>
<accession>A0A413ELU8</accession>
<evidence type="ECO:0000313" key="2">
    <source>
        <dbReference type="EMBL" id="RGX08081.1"/>
    </source>
</evidence>
<dbReference type="EMBL" id="QSBI01000023">
    <property type="protein sequence ID" value="RGX08081.1"/>
    <property type="molecule type" value="Genomic_DNA"/>
</dbReference>
<dbReference type="AlphaFoldDB" id="A0A413ELU8"/>
<evidence type="ECO:0000313" key="4">
    <source>
        <dbReference type="Proteomes" id="UP000375690"/>
    </source>
</evidence>
<gene>
    <name evidence="2" type="ORF">DWV35_16815</name>
    <name evidence="1" type="ORF">F3B53_19295</name>
</gene>
<dbReference type="EMBL" id="VWFC01000027">
    <property type="protein sequence ID" value="KAB1323688.1"/>
    <property type="molecule type" value="Genomic_DNA"/>
</dbReference>
<evidence type="ECO:0000313" key="3">
    <source>
        <dbReference type="Proteomes" id="UP000286031"/>
    </source>
</evidence>
<name>A0A413ELU8_BACOV</name>
<reference evidence="2 3" key="1">
    <citation type="submission" date="2018-08" db="EMBL/GenBank/DDBJ databases">
        <title>A genome reference for cultivated species of the human gut microbiota.</title>
        <authorList>
            <person name="Zou Y."/>
            <person name="Xue W."/>
            <person name="Luo G."/>
        </authorList>
    </citation>
    <scope>NUCLEOTIDE SEQUENCE [LARGE SCALE GENOMIC DNA]</scope>
    <source>
        <strain evidence="2 3">AF04-46</strain>
    </source>
</reference>
<comment type="caution">
    <text evidence="2">The sequence shown here is derived from an EMBL/GenBank/DDBJ whole genome shotgun (WGS) entry which is preliminary data.</text>
</comment>
<sequence length="99" mass="11460">MYALVVLEAGIAPDYFLDRMQMYEVKAVLENLQHKNKTGWEQARMISYIIAQTNSTKQLSPTDIMKFDWDEAKEKDTSISKDDIARLQAKANQFINTQN</sequence>
<dbReference type="Proteomes" id="UP000375690">
    <property type="component" value="Unassembled WGS sequence"/>
</dbReference>
<dbReference type="Proteomes" id="UP000286031">
    <property type="component" value="Unassembled WGS sequence"/>
</dbReference>